<dbReference type="KEGG" id="hut:Huta_1065"/>
<evidence type="ECO:0000259" key="1">
    <source>
        <dbReference type="Pfam" id="PF13439"/>
    </source>
</evidence>
<evidence type="ECO:0000313" key="3">
    <source>
        <dbReference type="Proteomes" id="UP000002071"/>
    </source>
</evidence>
<dbReference type="HOGENOM" id="CLU_066829_0_0_2"/>
<dbReference type="SUPFAM" id="SSF53756">
    <property type="entry name" value="UDP-Glycosyltransferase/glycogen phosphorylase"/>
    <property type="match status" value="1"/>
</dbReference>
<feature type="domain" description="Glycosyltransferase subfamily 4-like N-terminal" evidence="1">
    <location>
        <begin position="16"/>
        <end position="142"/>
    </location>
</feature>
<sequence>MKVLNLINARKPFLMDQINALEEAGIESDTICVPGDFNADGSEFTSRSILDYAKFYPKILSKISNKYDIIHAHYGLTAPFALAQPYRPVVLSLWGRDLFGPAAPLSKVCARFSDEVIVRSEEMREELSQPAHIVERGVDLEKFEPMDQKQARTKVNWSKDGKHILFPYSPQREKKNYPLAEEVVGKVNSMLDENVILHAIFNEPHEKIPIYMNAADLLLMTSRPKSEGSPNTVKEALACNTPVVSTDVGNVSDLIGYLPNYHVCYSTSQLVSKTIAVLNAETNGTGRERAKELSWSNTTDSLLSVYSLAKS</sequence>
<dbReference type="PANTHER" id="PTHR45947">
    <property type="entry name" value="SULFOQUINOVOSYL TRANSFERASE SQD2"/>
    <property type="match status" value="1"/>
</dbReference>
<dbReference type="PANTHER" id="PTHR45947:SF15">
    <property type="entry name" value="TEICHURONIC ACID BIOSYNTHESIS GLYCOSYLTRANSFERASE TUAC-RELATED"/>
    <property type="match status" value="1"/>
</dbReference>
<evidence type="ECO:0000313" key="2">
    <source>
        <dbReference type="EMBL" id="ACV11248.1"/>
    </source>
</evidence>
<protein>
    <submittedName>
        <fullName evidence="2">Glycosyltransferase-like protein</fullName>
    </submittedName>
</protein>
<gene>
    <name evidence="2" type="ordered locus">Huta_1065</name>
</gene>
<dbReference type="AlphaFoldDB" id="C7NM40"/>
<keyword evidence="3" id="KW-1185">Reference proteome</keyword>
<dbReference type="GO" id="GO:0016757">
    <property type="term" value="F:glycosyltransferase activity"/>
    <property type="evidence" value="ECO:0007669"/>
    <property type="project" value="TreeGrafter"/>
</dbReference>
<dbReference type="STRING" id="519442.Huta_1065"/>
<name>C7NM40_HALUD</name>
<dbReference type="Gene3D" id="3.40.50.2000">
    <property type="entry name" value="Glycogen Phosphorylase B"/>
    <property type="match status" value="2"/>
</dbReference>
<dbReference type="InterPro" id="IPR028098">
    <property type="entry name" value="Glyco_trans_4-like_N"/>
</dbReference>
<organism evidence="2 3">
    <name type="scientific">Halorhabdus utahensis (strain DSM 12940 / JCM 11049 / AX-2)</name>
    <dbReference type="NCBI Taxonomy" id="519442"/>
    <lineage>
        <taxon>Archaea</taxon>
        <taxon>Methanobacteriati</taxon>
        <taxon>Methanobacteriota</taxon>
        <taxon>Stenosarchaea group</taxon>
        <taxon>Halobacteria</taxon>
        <taxon>Halobacteriales</taxon>
        <taxon>Haloarculaceae</taxon>
        <taxon>Halorhabdus</taxon>
    </lineage>
</organism>
<dbReference type="EMBL" id="CP001687">
    <property type="protein sequence ID" value="ACV11248.1"/>
    <property type="molecule type" value="Genomic_DNA"/>
</dbReference>
<dbReference type="Pfam" id="PF13692">
    <property type="entry name" value="Glyco_trans_1_4"/>
    <property type="match status" value="1"/>
</dbReference>
<dbReference type="CAZy" id="GT4">
    <property type="family name" value="Glycosyltransferase Family 4"/>
</dbReference>
<dbReference type="InterPro" id="IPR050194">
    <property type="entry name" value="Glycosyltransferase_grp1"/>
</dbReference>
<dbReference type="GeneID" id="31401025"/>
<reference evidence="2 3" key="1">
    <citation type="journal article" date="2009" name="Stand. Genomic Sci.">
        <title>Complete genome sequence of Halorhabdus utahensis type strain (AX-2).</title>
        <authorList>
            <person name="Anderson I."/>
            <person name="Tindall B.J."/>
            <person name="Pomrenke H."/>
            <person name="Goker M."/>
            <person name="Lapidus A."/>
            <person name="Nolan M."/>
            <person name="Copeland A."/>
            <person name="Glavina Del Rio T."/>
            <person name="Chen F."/>
            <person name="Tice H."/>
            <person name="Cheng J.F."/>
            <person name="Lucas S."/>
            <person name="Chertkov O."/>
            <person name="Bruce D."/>
            <person name="Brettin T."/>
            <person name="Detter J.C."/>
            <person name="Han C."/>
            <person name="Goodwin L."/>
            <person name="Land M."/>
            <person name="Hauser L."/>
            <person name="Chang Y.J."/>
            <person name="Jeffries C.D."/>
            <person name="Pitluck S."/>
            <person name="Pati A."/>
            <person name="Mavromatis K."/>
            <person name="Ivanova N."/>
            <person name="Ovchinnikova G."/>
            <person name="Chen A."/>
            <person name="Palaniappan K."/>
            <person name="Chain P."/>
            <person name="Rohde M."/>
            <person name="Bristow J."/>
            <person name="Eisen J.A."/>
            <person name="Markowitz V."/>
            <person name="Hugenholtz P."/>
            <person name="Kyrpides N.C."/>
            <person name="Klenk H.P."/>
        </authorList>
    </citation>
    <scope>NUCLEOTIDE SEQUENCE [LARGE SCALE GENOMIC DNA]</scope>
    <source>
        <strain evidence="3">DSM 12940 / JCM 11049 / AX-2</strain>
    </source>
</reference>
<dbReference type="RefSeq" id="WP_015788824.1">
    <property type="nucleotide sequence ID" value="NC_013158.1"/>
</dbReference>
<keyword evidence="2" id="KW-0808">Transferase</keyword>
<dbReference type="OrthoDB" id="193395at2157"/>
<proteinExistence type="predicted"/>
<dbReference type="Pfam" id="PF13439">
    <property type="entry name" value="Glyco_transf_4"/>
    <property type="match status" value="1"/>
</dbReference>
<dbReference type="Proteomes" id="UP000002071">
    <property type="component" value="Chromosome"/>
</dbReference>
<accession>C7NM40</accession>
<dbReference type="eggNOG" id="arCOG01403">
    <property type="taxonomic scope" value="Archaea"/>
</dbReference>